<feature type="compositionally biased region" description="Pro residues" evidence="1">
    <location>
        <begin position="16"/>
        <end position="30"/>
    </location>
</feature>
<evidence type="ECO:0000256" key="1">
    <source>
        <dbReference type="SAM" id="MobiDB-lite"/>
    </source>
</evidence>
<dbReference type="GO" id="GO:0009707">
    <property type="term" value="C:chloroplast outer membrane"/>
    <property type="evidence" value="ECO:0007669"/>
    <property type="project" value="TreeGrafter"/>
</dbReference>
<keyword evidence="3" id="KW-1185">Reference proteome</keyword>
<dbReference type="InterPro" id="IPR038951">
    <property type="entry name" value="OEP37-like"/>
</dbReference>
<organism evidence="2 3">
    <name type="scientific">Hibiscus syriacus</name>
    <name type="common">Rose of Sharon</name>
    <dbReference type="NCBI Taxonomy" id="106335"/>
    <lineage>
        <taxon>Eukaryota</taxon>
        <taxon>Viridiplantae</taxon>
        <taxon>Streptophyta</taxon>
        <taxon>Embryophyta</taxon>
        <taxon>Tracheophyta</taxon>
        <taxon>Spermatophyta</taxon>
        <taxon>Magnoliopsida</taxon>
        <taxon>eudicotyledons</taxon>
        <taxon>Gunneridae</taxon>
        <taxon>Pentapetalae</taxon>
        <taxon>rosids</taxon>
        <taxon>malvids</taxon>
        <taxon>Malvales</taxon>
        <taxon>Malvaceae</taxon>
        <taxon>Malvoideae</taxon>
        <taxon>Hibiscus</taxon>
    </lineage>
</organism>
<dbReference type="GO" id="GO:0005216">
    <property type="term" value="F:monoatomic ion channel activity"/>
    <property type="evidence" value="ECO:0007669"/>
    <property type="project" value="InterPro"/>
</dbReference>
<sequence>MLESSSQPPNYLISPTTPPPSPPPAPPPIKPNQFFSLISSRPSLRVTSEFDSDSRFFQKVKRQISEPLLALTSKHLSIHKDPQEQNALIKSSFDVGPKLHFKVAHDVKPKATIRFLTGEVTLEEKEEEEEEVSRKLLINGILKGPILNGVGAAHYTDKELKLRYSYKHFTDVECCIISIQGRFTLSDKLSYWYNFSSNGWSAVYKHMYDRDFKFKAGYDSEVRLGWASLWTTMTFVLSWRRKRKGKNGPSENESPVYAPGSTR</sequence>
<protein>
    <submittedName>
        <fullName evidence="2">Chloroplast outer envelope protein 37, putative isoform 2</fullName>
    </submittedName>
</protein>
<name>A0A6A2XGY5_HIBSY</name>
<dbReference type="GO" id="GO:0006812">
    <property type="term" value="P:monoatomic cation transport"/>
    <property type="evidence" value="ECO:0007669"/>
    <property type="project" value="InterPro"/>
</dbReference>
<evidence type="ECO:0000313" key="3">
    <source>
        <dbReference type="Proteomes" id="UP000436088"/>
    </source>
</evidence>
<feature type="region of interest" description="Disordered" evidence="1">
    <location>
        <begin position="243"/>
        <end position="263"/>
    </location>
</feature>
<accession>A0A6A2XGY5</accession>
<feature type="region of interest" description="Disordered" evidence="1">
    <location>
        <begin position="1"/>
        <end position="32"/>
    </location>
</feature>
<evidence type="ECO:0000313" key="2">
    <source>
        <dbReference type="EMBL" id="KAE8657709.1"/>
    </source>
</evidence>
<comment type="caution">
    <text evidence="2">The sequence shown here is derived from an EMBL/GenBank/DDBJ whole genome shotgun (WGS) entry which is preliminary data.</text>
</comment>
<dbReference type="PANTHER" id="PTHR35484">
    <property type="entry name" value="OUTER ENVELOPE PORE PROTEIN 37, CHLOROPLASTIC"/>
    <property type="match status" value="1"/>
</dbReference>
<dbReference type="AlphaFoldDB" id="A0A6A2XGY5"/>
<reference evidence="2" key="1">
    <citation type="submission" date="2019-09" db="EMBL/GenBank/DDBJ databases">
        <title>Draft genome information of white flower Hibiscus syriacus.</title>
        <authorList>
            <person name="Kim Y.-M."/>
        </authorList>
    </citation>
    <scope>NUCLEOTIDE SEQUENCE [LARGE SCALE GENOMIC DNA]</scope>
    <source>
        <strain evidence="2">YM2019G1</strain>
    </source>
</reference>
<dbReference type="Proteomes" id="UP000436088">
    <property type="component" value="Unassembled WGS sequence"/>
</dbReference>
<proteinExistence type="predicted"/>
<dbReference type="PANTHER" id="PTHR35484:SF2">
    <property type="entry name" value="OUTER ENVELOPE PORE PROTEIN 37, CHLOROPLASTIC"/>
    <property type="match status" value="1"/>
</dbReference>
<dbReference type="EMBL" id="VEPZ02001756">
    <property type="protein sequence ID" value="KAE8657709.1"/>
    <property type="molecule type" value="Genomic_DNA"/>
</dbReference>
<gene>
    <name evidence="2" type="ORF">F3Y22_tig00116984pilonHSYRG00306</name>
</gene>